<dbReference type="Gene3D" id="3.30.1490.20">
    <property type="entry name" value="ATP-grasp fold, A domain"/>
    <property type="match status" value="1"/>
</dbReference>
<dbReference type="PROSITE" id="PS50975">
    <property type="entry name" value="ATP_GRASP"/>
    <property type="match status" value="1"/>
</dbReference>
<evidence type="ECO:0000256" key="20">
    <source>
        <dbReference type="ARBA" id="ARBA00076288"/>
    </source>
</evidence>
<evidence type="ECO:0000313" key="29">
    <source>
        <dbReference type="Proteomes" id="UP000027946"/>
    </source>
</evidence>
<accession>A0A069RG69</accession>
<evidence type="ECO:0000256" key="12">
    <source>
        <dbReference type="ARBA" id="ARBA00022842"/>
    </source>
</evidence>
<proteinExistence type="inferred from homology"/>
<feature type="binding site" evidence="25">
    <location>
        <position position="315"/>
    </location>
    <ligand>
        <name>Mg(2+)</name>
        <dbReference type="ChEBI" id="CHEBI:18420"/>
        <label>1</label>
    </ligand>
</feature>
<dbReference type="OrthoDB" id="9813261at2"/>
<evidence type="ECO:0000256" key="25">
    <source>
        <dbReference type="PIRSR" id="PIRSR039102-3"/>
    </source>
</evidence>
<feature type="active site" evidence="23">
    <location>
        <position position="191"/>
    </location>
</feature>
<evidence type="ECO:0000256" key="24">
    <source>
        <dbReference type="PIRSR" id="PIRSR039102-2"/>
    </source>
</evidence>
<keyword evidence="9 25" id="KW-0479">Metal-binding</keyword>
<evidence type="ECO:0000256" key="19">
    <source>
        <dbReference type="ARBA" id="ARBA00068427"/>
    </source>
</evidence>
<dbReference type="PANTHER" id="PTHR23132:SF25">
    <property type="entry name" value="D-ALANINE--D-ALANINE LIGASE A"/>
    <property type="match status" value="1"/>
</dbReference>
<evidence type="ECO:0000256" key="21">
    <source>
        <dbReference type="ARBA" id="ARBA00077154"/>
    </source>
</evidence>
<keyword evidence="7 22" id="KW-0963">Cytoplasm</keyword>
<evidence type="ECO:0000256" key="22">
    <source>
        <dbReference type="HAMAP-Rule" id="MF_00047"/>
    </source>
</evidence>
<gene>
    <name evidence="22 28" type="primary">ddl</name>
    <name evidence="28" type="ORF">CLIT_10c05310</name>
</gene>
<evidence type="ECO:0000256" key="15">
    <source>
        <dbReference type="ARBA" id="ARBA00023211"/>
    </source>
</evidence>
<dbReference type="InterPro" id="IPR011095">
    <property type="entry name" value="Dala_Dala_lig_C"/>
</dbReference>
<evidence type="ECO:0000259" key="27">
    <source>
        <dbReference type="PROSITE" id="PS50975"/>
    </source>
</evidence>
<dbReference type="GO" id="GO:0005524">
    <property type="term" value="F:ATP binding"/>
    <property type="evidence" value="ECO:0007669"/>
    <property type="project" value="UniProtKB-UniRule"/>
</dbReference>
<comment type="cofactor">
    <cofactor evidence="25">
        <name>Mg(2+)</name>
        <dbReference type="ChEBI" id="CHEBI:18420"/>
    </cofactor>
    <cofactor evidence="25">
        <name>Mn(2+)</name>
        <dbReference type="ChEBI" id="CHEBI:29035"/>
    </cofactor>
    <text evidence="25">Binds 2 magnesium or manganese ions per subunit.</text>
</comment>
<feature type="binding site" evidence="24">
    <location>
        <begin position="221"/>
        <end position="228"/>
    </location>
    <ligand>
        <name>ATP</name>
        <dbReference type="ChEBI" id="CHEBI:30616"/>
    </ligand>
</feature>
<keyword evidence="16 22" id="KW-0961">Cell wall biogenesis/degradation</keyword>
<dbReference type="eggNOG" id="COG1181">
    <property type="taxonomic scope" value="Bacteria"/>
</dbReference>
<keyword evidence="11 26" id="KW-0067">ATP-binding</keyword>
<keyword evidence="29" id="KW-1185">Reference proteome</keyword>
<keyword evidence="13 22" id="KW-0133">Cell shape</keyword>
<keyword evidence="10 24" id="KW-0547">Nucleotide-binding</keyword>
<name>A0A069RG69_PEPLI</name>
<dbReference type="AlphaFoldDB" id="A0A069RG69"/>
<evidence type="ECO:0000256" key="5">
    <source>
        <dbReference type="ARBA" id="ARBA00010871"/>
    </source>
</evidence>
<dbReference type="PROSITE" id="PS00844">
    <property type="entry name" value="DALA_DALA_LIGASE_2"/>
    <property type="match status" value="1"/>
</dbReference>
<dbReference type="PROSITE" id="PS00843">
    <property type="entry name" value="DALA_DALA_LIGASE_1"/>
    <property type="match status" value="1"/>
</dbReference>
<feature type="binding site" evidence="25">
    <location>
        <position position="315"/>
    </location>
    <ligand>
        <name>Mg(2+)</name>
        <dbReference type="ChEBI" id="CHEBI:18420"/>
        <label>2</label>
    </ligand>
</feature>
<comment type="cofactor">
    <cofactor evidence="1">
        <name>Mn(2+)</name>
        <dbReference type="ChEBI" id="CHEBI:29035"/>
    </cofactor>
</comment>
<evidence type="ECO:0000256" key="10">
    <source>
        <dbReference type="ARBA" id="ARBA00022741"/>
    </source>
</evidence>
<evidence type="ECO:0000256" key="26">
    <source>
        <dbReference type="PROSITE-ProRule" id="PRU00409"/>
    </source>
</evidence>
<dbReference type="GO" id="GO:0008360">
    <property type="term" value="P:regulation of cell shape"/>
    <property type="evidence" value="ECO:0007669"/>
    <property type="project" value="UniProtKB-KW"/>
</dbReference>
<dbReference type="Gene3D" id="3.40.50.20">
    <property type="match status" value="1"/>
</dbReference>
<keyword evidence="12 25" id="KW-0460">Magnesium</keyword>
<dbReference type="FunFam" id="3.30.1490.20:FF:000007">
    <property type="entry name" value="D-alanine--D-alanine ligase"/>
    <property type="match status" value="1"/>
</dbReference>
<dbReference type="InterPro" id="IPR013815">
    <property type="entry name" value="ATP_grasp_subdomain_1"/>
</dbReference>
<dbReference type="SUPFAM" id="SSF56059">
    <property type="entry name" value="Glutathione synthetase ATP-binding domain-like"/>
    <property type="match status" value="1"/>
</dbReference>
<dbReference type="GO" id="GO:0008716">
    <property type="term" value="F:D-alanine-D-alanine ligase activity"/>
    <property type="evidence" value="ECO:0007669"/>
    <property type="project" value="UniProtKB-UniRule"/>
</dbReference>
<evidence type="ECO:0000256" key="18">
    <source>
        <dbReference type="ARBA" id="ARBA00060592"/>
    </source>
</evidence>
<reference evidence="28 29" key="1">
    <citation type="submission" date="2014-03" db="EMBL/GenBank/DDBJ databases">
        <title>Genome sequence of Clostridium litorale W6, DSM 5388.</title>
        <authorList>
            <person name="Poehlein A."/>
            <person name="Jagirdar A."/>
            <person name="Khonsari B."/>
            <person name="Chibani C.M."/>
            <person name="Gutierrez Gutierrez D.A."/>
            <person name="Davydova E."/>
            <person name="Alghaithi H.S."/>
            <person name="Nair K.P."/>
            <person name="Dhamotharan K."/>
            <person name="Chandran L."/>
            <person name="G W."/>
            <person name="Daniel R."/>
        </authorList>
    </citation>
    <scope>NUCLEOTIDE SEQUENCE [LARGE SCALE GENOMIC DNA]</scope>
    <source>
        <strain evidence="28 29">W6</strain>
    </source>
</reference>
<feature type="binding site" evidence="24">
    <location>
        <begin position="183"/>
        <end position="185"/>
    </location>
    <ligand>
        <name>ATP</name>
        <dbReference type="ChEBI" id="CHEBI:30616"/>
    </ligand>
</feature>
<dbReference type="NCBIfam" id="TIGR01205">
    <property type="entry name" value="D_ala_D_alaTIGR"/>
    <property type="match status" value="1"/>
</dbReference>
<evidence type="ECO:0000256" key="17">
    <source>
        <dbReference type="ARBA" id="ARBA00047614"/>
    </source>
</evidence>
<evidence type="ECO:0000256" key="11">
    <source>
        <dbReference type="ARBA" id="ARBA00022840"/>
    </source>
</evidence>
<comment type="function">
    <text evidence="2 22">Cell wall formation.</text>
</comment>
<dbReference type="InterPro" id="IPR011127">
    <property type="entry name" value="Dala_Dala_lig_N"/>
</dbReference>
<feature type="active site" evidence="23">
    <location>
        <position position="326"/>
    </location>
</feature>
<dbReference type="Pfam" id="PF07478">
    <property type="entry name" value="Dala_Dala_lig_C"/>
    <property type="match status" value="1"/>
</dbReference>
<evidence type="ECO:0000256" key="16">
    <source>
        <dbReference type="ARBA" id="ARBA00023316"/>
    </source>
</evidence>
<dbReference type="InterPro" id="IPR005905">
    <property type="entry name" value="D_ala_D_ala"/>
</dbReference>
<evidence type="ECO:0000256" key="1">
    <source>
        <dbReference type="ARBA" id="ARBA00001936"/>
    </source>
</evidence>
<feature type="binding site" evidence="24">
    <location>
        <begin position="191"/>
        <end position="192"/>
    </location>
    <ligand>
        <name>ATP</name>
        <dbReference type="ChEBI" id="CHEBI:30616"/>
    </ligand>
</feature>
<keyword evidence="15 25" id="KW-0464">Manganese</keyword>
<evidence type="ECO:0000256" key="9">
    <source>
        <dbReference type="ARBA" id="ARBA00022723"/>
    </source>
</evidence>
<dbReference type="EMBL" id="JJMM01000010">
    <property type="protein sequence ID" value="KDR95803.1"/>
    <property type="molecule type" value="Genomic_DNA"/>
</dbReference>
<evidence type="ECO:0000256" key="13">
    <source>
        <dbReference type="ARBA" id="ARBA00022960"/>
    </source>
</evidence>
<evidence type="ECO:0000256" key="8">
    <source>
        <dbReference type="ARBA" id="ARBA00022598"/>
    </source>
</evidence>
<evidence type="ECO:0000256" key="2">
    <source>
        <dbReference type="ARBA" id="ARBA00003921"/>
    </source>
</evidence>
<feature type="binding site" evidence="24">
    <location>
        <position position="138"/>
    </location>
    <ligand>
        <name>ATP</name>
        <dbReference type="ChEBI" id="CHEBI:30616"/>
    </ligand>
</feature>
<feature type="active site" evidence="23">
    <location>
        <position position="16"/>
    </location>
</feature>
<dbReference type="EC" id="6.3.2.4" evidence="6 22"/>
<dbReference type="GO" id="GO:0005829">
    <property type="term" value="C:cytosol"/>
    <property type="evidence" value="ECO:0007669"/>
    <property type="project" value="TreeGrafter"/>
</dbReference>
<evidence type="ECO:0000256" key="23">
    <source>
        <dbReference type="PIRSR" id="PIRSR039102-1"/>
    </source>
</evidence>
<comment type="subcellular location">
    <subcellularLocation>
        <location evidence="3 22">Cytoplasm</location>
    </subcellularLocation>
</comment>
<comment type="pathway">
    <text evidence="18">Glycan biosynthesis.</text>
</comment>
<dbReference type="STRING" id="1121324.CLIT_10c05310"/>
<dbReference type="Gene3D" id="3.30.470.20">
    <property type="entry name" value="ATP-grasp fold, B domain"/>
    <property type="match status" value="1"/>
</dbReference>
<feature type="binding site" evidence="24">
    <location>
        <begin position="314"/>
        <end position="315"/>
    </location>
    <ligand>
        <name>ATP</name>
        <dbReference type="ChEBI" id="CHEBI:30616"/>
    </ligand>
</feature>
<evidence type="ECO:0000313" key="28">
    <source>
        <dbReference type="EMBL" id="KDR95803.1"/>
    </source>
</evidence>
<dbReference type="InterPro" id="IPR000291">
    <property type="entry name" value="D-Ala_lig_Van_CS"/>
</dbReference>
<evidence type="ECO:0000256" key="6">
    <source>
        <dbReference type="ARBA" id="ARBA00012216"/>
    </source>
</evidence>
<feature type="binding site" evidence="25">
    <location>
        <position position="317"/>
    </location>
    <ligand>
        <name>Mg(2+)</name>
        <dbReference type="ChEBI" id="CHEBI:18420"/>
        <label>2</label>
    </ligand>
</feature>
<dbReference type="SUPFAM" id="SSF52440">
    <property type="entry name" value="PreATP-grasp domain"/>
    <property type="match status" value="1"/>
</dbReference>
<dbReference type="Pfam" id="PF01820">
    <property type="entry name" value="Dala_Dala_lig_N"/>
    <property type="match status" value="1"/>
</dbReference>
<dbReference type="GO" id="GO:0009252">
    <property type="term" value="P:peptidoglycan biosynthetic process"/>
    <property type="evidence" value="ECO:0007669"/>
    <property type="project" value="UniProtKB-UniRule"/>
</dbReference>
<comment type="caution">
    <text evidence="28">The sequence shown here is derived from an EMBL/GenBank/DDBJ whole genome shotgun (WGS) entry which is preliminary data.</text>
</comment>
<feature type="domain" description="ATP-grasp" evidence="27">
    <location>
        <begin position="142"/>
        <end position="348"/>
    </location>
</feature>
<dbReference type="RefSeq" id="WP_038264378.1">
    <property type="nucleotide sequence ID" value="NZ_FSRH01000011.1"/>
</dbReference>
<dbReference type="GO" id="GO:0071555">
    <property type="term" value="P:cell wall organization"/>
    <property type="evidence" value="ECO:0007669"/>
    <property type="project" value="UniProtKB-KW"/>
</dbReference>
<dbReference type="HAMAP" id="MF_00047">
    <property type="entry name" value="Dala_Dala_lig"/>
    <property type="match status" value="1"/>
</dbReference>
<protein>
    <recommendedName>
        <fullName evidence="19 22">D-alanine--D-alanine ligase</fullName>
        <ecNumber evidence="6 22">6.3.2.4</ecNumber>
    </recommendedName>
    <alternativeName>
        <fullName evidence="21 22">D-Ala-D-Ala ligase</fullName>
    </alternativeName>
    <alternativeName>
        <fullName evidence="20 22">D-alanylalanine synthetase</fullName>
    </alternativeName>
</protein>
<comment type="catalytic activity">
    <reaction evidence="17 22">
        <text>2 D-alanine + ATP = D-alanyl-D-alanine + ADP + phosphate + H(+)</text>
        <dbReference type="Rhea" id="RHEA:11224"/>
        <dbReference type="ChEBI" id="CHEBI:15378"/>
        <dbReference type="ChEBI" id="CHEBI:30616"/>
        <dbReference type="ChEBI" id="CHEBI:43474"/>
        <dbReference type="ChEBI" id="CHEBI:57416"/>
        <dbReference type="ChEBI" id="CHEBI:57822"/>
        <dbReference type="ChEBI" id="CHEBI:456216"/>
        <dbReference type="EC" id="6.3.2.4"/>
    </reaction>
</comment>
<sequence length="363" mass="39921">MGKINVGLIFGSKSGEHDVSLKSAASVYRAMDKEKYNIYLIGITKEGRWAYCNCSPESMESGDWLDYEIKGAKINIIPSSGRRTGIELSDGSLLEIDVCLPVLHGPYGEDGSIQGLLEMAEIPYVGCKVLASSLAMDKAMFKKIMVFEGIPQVDYECTTKNEFERNKDAIVERIESNLTYPLFIKPANLGSSVGISKADTRDELIEGMEIAFSFDKKIVIEKGLDVREIEVAVLEDGDIKVSAPGEAISCADFYSYDAKYLAKESETIIPANVNPDQISIISDLAKKAFKAIDGNGISRIDFFIENETGNIYLNEINTMPGFTKSSMYPKLWEATGIAYTDLIDKLISVAMENHAKSSAYACC</sequence>
<dbReference type="PANTHER" id="PTHR23132">
    <property type="entry name" value="D-ALANINE--D-ALANINE LIGASE"/>
    <property type="match status" value="1"/>
</dbReference>
<evidence type="ECO:0000256" key="3">
    <source>
        <dbReference type="ARBA" id="ARBA00004496"/>
    </source>
</evidence>
<dbReference type="NCBIfam" id="NF002528">
    <property type="entry name" value="PRK01966.1-4"/>
    <property type="match status" value="1"/>
</dbReference>
<comment type="similarity">
    <text evidence="5 22">Belongs to the D-alanine--D-alanine ligase family.</text>
</comment>
<comment type="pathway">
    <text evidence="4 22">Cell wall biogenesis; peptidoglycan biosynthesis.</text>
</comment>
<dbReference type="PIRSF" id="PIRSF039102">
    <property type="entry name" value="Ddl/VanB"/>
    <property type="match status" value="1"/>
</dbReference>
<dbReference type="FunFam" id="3.30.470.20:FF:000008">
    <property type="entry name" value="D-alanine--D-alanine ligase"/>
    <property type="match status" value="1"/>
</dbReference>
<dbReference type="InterPro" id="IPR016185">
    <property type="entry name" value="PreATP-grasp_dom_sf"/>
</dbReference>
<evidence type="ECO:0000256" key="4">
    <source>
        <dbReference type="ARBA" id="ARBA00004752"/>
    </source>
</evidence>
<organism evidence="28 29">
    <name type="scientific">Peptoclostridium litorale DSM 5388</name>
    <dbReference type="NCBI Taxonomy" id="1121324"/>
    <lineage>
        <taxon>Bacteria</taxon>
        <taxon>Bacillati</taxon>
        <taxon>Bacillota</taxon>
        <taxon>Clostridia</taxon>
        <taxon>Peptostreptococcales</taxon>
        <taxon>Peptoclostridiaceae</taxon>
        <taxon>Peptoclostridium</taxon>
    </lineage>
</organism>
<evidence type="ECO:0000256" key="14">
    <source>
        <dbReference type="ARBA" id="ARBA00022984"/>
    </source>
</evidence>
<dbReference type="GO" id="GO:0046872">
    <property type="term" value="F:metal ion binding"/>
    <property type="evidence" value="ECO:0007669"/>
    <property type="project" value="UniProtKB-KW"/>
</dbReference>
<evidence type="ECO:0000256" key="7">
    <source>
        <dbReference type="ARBA" id="ARBA00022490"/>
    </source>
</evidence>
<feature type="binding site" evidence="25">
    <location>
        <position position="301"/>
    </location>
    <ligand>
        <name>Mg(2+)</name>
        <dbReference type="ChEBI" id="CHEBI:18420"/>
        <label>1</label>
    </ligand>
</feature>
<dbReference type="Proteomes" id="UP000027946">
    <property type="component" value="Unassembled WGS sequence"/>
</dbReference>
<dbReference type="InterPro" id="IPR011761">
    <property type="entry name" value="ATP-grasp"/>
</dbReference>
<dbReference type="UniPathway" id="UPA00219"/>
<keyword evidence="8 22" id="KW-0436">Ligase</keyword>
<keyword evidence="14 22" id="KW-0573">Peptidoglycan synthesis</keyword>